<dbReference type="EMBL" id="UINC01027601">
    <property type="protein sequence ID" value="SVB07123.1"/>
    <property type="molecule type" value="Genomic_DNA"/>
</dbReference>
<keyword evidence="1" id="KW-0472">Membrane</keyword>
<organism evidence="2">
    <name type="scientific">marine metagenome</name>
    <dbReference type="NCBI Taxonomy" id="408172"/>
    <lineage>
        <taxon>unclassified sequences</taxon>
        <taxon>metagenomes</taxon>
        <taxon>ecological metagenomes</taxon>
    </lineage>
</organism>
<evidence type="ECO:0000313" key="2">
    <source>
        <dbReference type="EMBL" id="SVB07123.1"/>
    </source>
</evidence>
<accession>A0A382B1I8</accession>
<name>A0A382B1I8_9ZZZZ</name>
<dbReference type="AlphaFoldDB" id="A0A382B1I8"/>
<proteinExistence type="predicted"/>
<protein>
    <submittedName>
        <fullName evidence="2">Uncharacterized protein</fullName>
    </submittedName>
</protein>
<keyword evidence="1" id="KW-0812">Transmembrane</keyword>
<keyword evidence="1" id="KW-1133">Transmembrane helix</keyword>
<gene>
    <name evidence="2" type="ORF">METZ01_LOCUS159977</name>
</gene>
<feature type="transmembrane region" description="Helical" evidence="1">
    <location>
        <begin position="40"/>
        <end position="58"/>
    </location>
</feature>
<sequence length="74" mass="8809">MKKIKILLSLSLFWIVLVGYLVWANGLLARGDKSFRWDEWIWFGLVPAIVPFLFYLIWKPECVKNFFNNKKTGE</sequence>
<evidence type="ECO:0000256" key="1">
    <source>
        <dbReference type="SAM" id="Phobius"/>
    </source>
</evidence>
<reference evidence="2" key="1">
    <citation type="submission" date="2018-05" db="EMBL/GenBank/DDBJ databases">
        <authorList>
            <person name="Lanie J.A."/>
            <person name="Ng W.-L."/>
            <person name="Kazmierczak K.M."/>
            <person name="Andrzejewski T.M."/>
            <person name="Davidsen T.M."/>
            <person name="Wayne K.J."/>
            <person name="Tettelin H."/>
            <person name="Glass J.I."/>
            <person name="Rusch D."/>
            <person name="Podicherti R."/>
            <person name="Tsui H.-C.T."/>
            <person name="Winkler M.E."/>
        </authorList>
    </citation>
    <scope>NUCLEOTIDE SEQUENCE</scope>
</reference>